<dbReference type="GO" id="GO:0005524">
    <property type="term" value="F:ATP binding"/>
    <property type="evidence" value="ECO:0007669"/>
    <property type="project" value="UniProtKB-UniRule"/>
</dbReference>
<dbReference type="Gene3D" id="1.10.510.10">
    <property type="entry name" value="Transferase(Phosphotransferase) domain 1"/>
    <property type="match status" value="1"/>
</dbReference>
<dbReference type="GO" id="GO:0004674">
    <property type="term" value="F:protein serine/threonine kinase activity"/>
    <property type="evidence" value="ECO:0007669"/>
    <property type="project" value="UniProtKB-KW"/>
</dbReference>
<dbReference type="GO" id="GO:0017148">
    <property type="term" value="P:negative regulation of translation"/>
    <property type="evidence" value="ECO:0007669"/>
    <property type="project" value="UniProtKB-KW"/>
</dbReference>
<dbReference type="PANTHER" id="PTHR11042">
    <property type="entry name" value="EUKARYOTIC TRANSLATION INITIATION FACTOR 2-ALPHA KINASE EIF2-ALPHA KINASE -RELATED"/>
    <property type="match status" value="1"/>
</dbReference>
<evidence type="ECO:0000256" key="3">
    <source>
        <dbReference type="ARBA" id="ARBA00022679"/>
    </source>
</evidence>
<gene>
    <name evidence="13" type="ORF">THIOM_001458</name>
</gene>
<evidence type="ECO:0000256" key="6">
    <source>
        <dbReference type="ARBA" id="ARBA00022840"/>
    </source>
</evidence>
<evidence type="ECO:0000256" key="5">
    <source>
        <dbReference type="ARBA" id="ARBA00022777"/>
    </source>
</evidence>
<evidence type="ECO:0000256" key="2">
    <source>
        <dbReference type="ARBA" id="ARBA00022527"/>
    </source>
</evidence>
<keyword evidence="6 11" id="KW-0067">ATP-binding</keyword>
<evidence type="ECO:0000256" key="11">
    <source>
        <dbReference type="PROSITE-ProRule" id="PRU10141"/>
    </source>
</evidence>
<dbReference type="PANTHER" id="PTHR11042:SF160">
    <property type="entry name" value="EUKARYOTIC TRANSLATION INITIATION FACTOR 2-ALPHA KINASE 1"/>
    <property type="match status" value="1"/>
</dbReference>
<comment type="catalytic activity">
    <reaction evidence="9">
        <text>L-threonyl-[protein] + ATP = O-phospho-L-threonyl-[protein] + ADP + H(+)</text>
        <dbReference type="Rhea" id="RHEA:46608"/>
        <dbReference type="Rhea" id="RHEA-COMP:11060"/>
        <dbReference type="Rhea" id="RHEA-COMP:11605"/>
        <dbReference type="ChEBI" id="CHEBI:15378"/>
        <dbReference type="ChEBI" id="CHEBI:30013"/>
        <dbReference type="ChEBI" id="CHEBI:30616"/>
        <dbReference type="ChEBI" id="CHEBI:61977"/>
        <dbReference type="ChEBI" id="CHEBI:456216"/>
        <dbReference type="EC" id="2.7.11.1"/>
    </reaction>
    <physiologicalReaction direction="left-to-right" evidence="9">
        <dbReference type="Rhea" id="RHEA:46609"/>
    </physiologicalReaction>
</comment>
<dbReference type="AlphaFoldDB" id="A0A176S464"/>
<dbReference type="PROSITE" id="PS50011">
    <property type="entry name" value="PROTEIN_KINASE_DOM"/>
    <property type="match status" value="1"/>
</dbReference>
<proteinExistence type="inferred from homology"/>
<evidence type="ECO:0000259" key="12">
    <source>
        <dbReference type="PROSITE" id="PS50011"/>
    </source>
</evidence>
<evidence type="ECO:0000256" key="9">
    <source>
        <dbReference type="ARBA" id="ARBA00048659"/>
    </source>
</evidence>
<keyword evidence="3 13" id="KW-0808">Transferase</keyword>
<dbReference type="InterPro" id="IPR050339">
    <property type="entry name" value="CC_SR_Kinase"/>
</dbReference>
<dbReference type="SUPFAM" id="SSF56112">
    <property type="entry name" value="Protein kinase-like (PK-like)"/>
    <property type="match status" value="1"/>
</dbReference>
<comment type="caution">
    <text evidence="13">The sequence shown here is derived from an EMBL/GenBank/DDBJ whole genome shotgun (WGS) entry which is preliminary data.</text>
</comment>
<feature type="non-terminal residue" evidence="13">
    <location>
        <position position="1"/>
    </location>
</feature>
<evidence type="ECO:0000256" key="1">
    <source>
        <dbReference type="ARBA" id="ARBA00012513"/>
    </source>
</evidence>
<keyword evidence="5 13" id="KW-0418">Kinase</keyword>
<feature type="binding site" evidence="11">
    <location>
        <position position="198"/>
    </location>
    <ligand>
        <name>ATP</name>
        <dbReference type="ChEBI" id="CHEBI:30616"/>
    </ligand>
</feature>
<comment type="catalytic activity">
    <reaction evidence="10">
        <text>L-seryl-[protein] + ATP = O-phospho-L-seryl-[protein] + ADP + H(+)</text>
        <dbReference type="Rhea" id="RHEA:17989"/>
        <dbReference type="Rhea" id="RHEA-COMP:9863"/>
        <dbReference type="Rhea" id="RHEA-COMP:11604"/>
        <dbReference type="ChEBI" id="CHEBI:15378"/>
        <dbReference type="ChEBI" id="CHEBI:29999"/>
        <dbReference type="ChEBI" id="CHEBI:30616"/>
        <dbReference type="ChEBI" id="CHEBI:83421"/>
        <dbReference type="ChEBI" id="CHEBI:456216"/>
        <dbReference type="EC" id="2.7.11.1"/>
    </reaction>
    <physiologicalReaction direction="left-to-right" evidence="10">
        <dbReference type="Rhea" id="RHEA:17990"/>
    </physiologicalReaction>
</comment>
<keyword evidence="2 13" id="KW-0723">Serine/threonine-protein kinase</keyword>
<dbReference type="InterPro" id="IPR008271">
    <property type="entry name" value="Ser/Thr_kinase_AS"/>
</dbReference>
<dbReference type="PROSITE" id="PS00107">
    <property type="entry name" value="PROTEIN_KINASE_ATP"/>
    <property type="match status" value="1"/>
</dbReference>
<evidence type="ECO:0000313" key="13">
    <source>
        <dbReference type="EMBL" id="OAD22727.1"/>
    </source>
</evidence>
<accession>A0A176S464</accession>
<dbReference type="Proteomes" id="UP000076962">
    <property type="component" value="Unassembled WGS sequence"/>
</dbReference>
<evidence type="ECO:0000256" key="7">
    <source>
        <dbReference type="ARBA" id="ARBA00023193"/>
    </source>
</evidence>
<organism evidence="13 14">
    <name type="scientific">Candidatus Thiomargarita nelsonii</name>
    <dbReference type="NCBI Taxonomy" id="1003181"/>
    <lineage>
        <taxon>Bacteria</taxon>
        <taxon>Pseudomonadati</taxon>
        <taxon>Pseudomonadota</taxon>
        <taxon>Gammaproteobacteria</taxon>
        <taxon>Thiotrichales</taxon>
        <taxon>Thiotrichaceae</taxon>
        <taxon>Thiomargarita</taxon>
    </lineage>
</organism>
<keyword evidence="4 11" id="KW-0547">Nucleotide-binding</keyword>
<evidence type="ECO:0000256" key="4">
    <source>
        <dbReference type="ARBA" id="ARBA00022741"/>
    </source>
</evidence>
<dbReference type="GO" id="GO:0006796">
    <property type="term" value="P:phosphate-containing compound metabolic process"/>
    <property type="evidence" value="ECO:0007669"/>
    <property type="project" value="UniProtKB-ARBA"/>
</dbReference>
<evidence type="ECO:0000256" key="8">
    <source>
        <dbReference type="ARBA" id="ARBA00037982"/>
    </source>
</evidence>
<dbReference type="InterPro" id="IPR000719">
    <property type="entry name" value="Prot_kinase_dom"/>
</dbReference>
<keyword evidence="14" id="KW-1185">Reference proteome</keyword>
<dbReference type="GO" id="GO:0106310">
    <property type="term" value="F:protein serine kinase activity"/>
    <property type="evidence" value="ECO:0007669"/>
    <property type="project" value="RHEA"/>
</dbReference>
<dbReference type="EMBL" id="LUTY01000774">
    <property type="protein sequence ID" value="OAD22727.1"/>
    <property type="molecule type" value="Genomic_DNA"/>
</dbReference>
<dbReference type="InterPro" id="IPR011009">
    <property type="entry name" value="Kinase-like_dom_sf"/>
</dbReference>
<keyword evidence="7" id="KW-0652">Protein synthesis inhibitor</keyword>
<sequence>TTLDKIEKDVETTKAVAIENNAILQALYGLMAQRGLSSRVSPRDEFTQYDNESQQLIEAAVEQLGQLPTPEYSQVSIKVGTALSSTGNLEKAERLFIQAIEKAQNQEDKALAYFNIFQVRWRKAFAEVTVSAKETYYAKALSALENAIDLSNGRYALHDTHKGYYPIEKFLGAGGMGCALLCQNNNDLINGHKRVVVKCFWENIAGTLREVFKEPFAMAQIAGEFVPKPLDYGYADNVNQKGPYFVTEYVEGAIDGEAWLEKNGPLSLKIGLQVGLQVAEGLRRAHEAGIYHLDLKPANLLLKQTDGGIAVKIIDFGLSRVTTSLRDVAVQRSQSSKSVFEQAVFGTLEYAPPEQRGYARQFGVPGAKSDIFA</sequence>
<feature type="domain" description="Protein kinase" evidence="12">
    <location>
        <begin position="165"/>
        <end position="373"/>
    </location>
</feature>
<dbReference type="InterPro" id="IPR017441">
    <property type="entry name" value="Protein_kinase_ATP_BS"/>
</dbReference>
<dbReference type="GO" id="GO:0005737">
    <property type="term" value="C:cytoplasm"/>
    <property type="evidence" value="ECO:0007669"/>
    <property type="project" value="TreeGrafter"/>
</dbReference>
<dbReference type="EC" id="2.7.11.1" evidence="1"/>
<dbReference type="Pfam" id="PF00069">
    <property type="entry name" value="Pkinase"/>
    <property type="match status" value="1"/>
</dbReference>
<reference evidence="13 14" key="1">
    <citation type="submission" date="2016-05" db="EMBL/GenBank/DDBJ databases">
        <title>Single-cell genome of chain-forming Candidatus Thiomargarita nelsonii and comparison to other large sulfur-oxidizing bacteria.</title>
        <authorList>
            <person name="Winkel M."/>
            <person name="Salman V."/>
            <person name="Woyke T."/>
            <person name="Schulz-Vogt H."/>
            <person name="Richter M."/>
            <person name="Flood B."/>
            <person name="Bailey J."/>
            <person name="Amann R."/>
            <person name="Mussmann M."/>
        </authorList>
    </citation>
    <scope>NUCLEOTIDE SEQUENCE [LARGE SCALE GENOMIC DNA]</scope>
    <source>
        <strain evidence="13 14">THI036</strain>
    </source>
</reference>
<evidence type="ECO:0000313" key="14">
    <source>
        <dbReference type="Proteomes" id="UP000076962"/>
    </source>
</evidence>
<dbReference type="InterPro" id="IPR011990">
    <property type="entry name" value="TPR-like_helical_dom_sf"/>
</dbReference>
<dbReference type="Gene3D" id="1.25.40.10">
    <property type="entry name" value="Tetratricopeptide repeat domain"/>
    <property type="match status" value="1"/>
</dbReference>
<comment type="similarity">
    <text evidence="8">Belongs to the protein kinase superfamily. Ser/Thr protein kinase family. GCN2 subfamily.</text>
</comment>
<protein>
    <recommendedName>
        <fullName evidence="1">non-specific serine/threonine protein kinase</fullName>
        <ecNumber evidence="1">2.7.11.1</ecNumber>
    </recommendedName>
</protein>
<dbReference type="SMART" id="SM00220">
    <property type="entry name" value="S_TKc"/>
    <property type="match status" value="1"/>
</dbReference>
<feature type="non-terminal residue" evidence="13">
    <location>
        <position position="373"/>
    </location>
</feature>
<dbReference type="PROSITE" id="PS00108">
    <property type="entry name" value="PROTEIN_KINASE_ST"/>
    <property type="match status" value="1"/>
</dbReference>
<name>A0A176S464_9GAMM</name>
<evidence type="ECO:0000256" key="10">
    <source>
        <dbReference type="ARBA" id="ARBA00048977"/>
    </source>
</evidence>
<dbReference type="GO" id="GO:0006950">
    <property type="term" value="P:response to stress"/>
    <property type="evidence" value="ECO:0007669"/>
    <property type="project" value="UniProtKB-ARBA"/>
</dbReference>